<gene>
    <name evidence="7" type="ORF">SAMN05216258_106303</name>
</gene>
<dbReference type="InterPro" id="IPR037171">
    <property type="entry name" value="NagB/RpiA_transferase-like"/>
</dbReference>
<keyword evidence="2" id="KW-0805">Transcription regulation</keyword>
<dbReference type="InterPro" id="IPR051054">
    <property type="entry name" value="SorC_transcr_regulators"/>
</dbReference>
<dbReference type="EMBL" id="FOQH01000006">
    <property type="protein sequence ID" value="SFI42073.1"/>
    <property type="molecule type" value="Genomic_DNA"/>
</dbReference>
<keyword evidence="8" id="KW-1185">Reference proteome</keyword>
<dbReference type="Gene3D" id="3.40.50.1360">
    <property type="match status" value="1"/>
</dbReference>
<dbReference type="Pfam" id="PF12802">
    <property type="entry name" value="MarR_2"/>
    <property type="match status" value="1"/>
</dbReference>
<dbReference type="Gene3D" id="1.10.10.10">
    <property type="entry name" value="Winged helix-like DNA-binding domain superfamily/Winged helix DNA-binding domain"/>
    <property type="match status" value="1"/>
</dbReference>
<dbReference type="PANTHER" id="PTHR34294">
    <property type="entry name" value="TRANSCRIPTIONAL REGULATOR-RELATED"/>
    <property type="match status" value="1"/>
</dbReference>
<dbReference type="PANTHER" id="PTHR34294:SF1">
    <property type="entry name" value="TRANSCRIPTIONAL REGULATOR LSRR"/>
    <property type="match status" value="1"/>
</dbReference>
<name>A0A1I3I2M2_9RHOB</name>
<reference evidence="7 8" key="1">
    <citation type="submission" date="2016-10" db="EMBL/GenBank/DDBJ databases">
        <authorList>
            <person name="de Groot N.N."/>
        </authorList>
    </citation>
    <scope>NUCLEOTIDE SEQUENCE [LARGE SCALE GENOMIC DNA]</scope>
    <source>
        <strain evidence="7 8">CGMCC 1.11030</strain>
    </source>
</reference>
<dbReference type="OrthoDB" id="7065657at2"/>
<dbReference type="Proteomes" id="UP000199377">
    <property type="component" value="Unassembled WGS sequence"/>
</dbReference>
<dbReference type="AlphaFoldDB" id="A0A1I3I2M2"/>
<keyword evidence="4" id="KW-0804">Transcription</keyword>
<dbReference type="InterPro" id="IPR007324">
    <property type="entry name" value="Sugar-bd_dom_put"/>
</dbReference>
<dbReference type="RefSeq" id="WP_092860750.1">
    <property type="nucleotide sequence ID" value="NZ_FOQH01000006.1"/>
</dbReference>
<evidence type="ECO:0000313" key="7">
    <source>
        <dbReference type="EMBL" id="SFI42073.1"/>
    </source>
</evidence>
<feature type="domain" description="Sugar-binding" evidence="5">
    <location>
        <begin position="64"/>
        <end position="318"/>
    </location>
</feature>
<dbReference type="InterPro" id="IPR000835">
    <property type="entry name" value="HTH_MarR-typ"/>
</dbReference>
<protein>
    <submittedName>
        <fullName evidence="7">DNA-binding transcriptional regulator LsrR, DeoR family</fullName>
    </submittedName>
</protein>
<keyword evidence="3 7" id="KW-0238">DNA-binding</keyword>
<dbReference type="STRING" id="1114924.SAMN05216258_106303"/>
<organism evidence="7 8">
    <name type="scientific">Albimonas pacifica</name>
    <dbReference type="NCBI Taxonomy" id="1114924"/>
    <lineage>
        <taxon>Bacteria</taxon>
        <taxon>Pseudomonadati</taxon>
        <taxon>Pseudomonadota</taxon>
        <taxon>Alphaproteobacteria</taxon>
        <taxon>Rhodobacterales</taxon>
        <taxon>Paracoccaceae</taxon>
        <taxon>Albimonas</taxon>
    </lineage>
</organism>
<evidence type="ECO:0000313" key="8">
    <source>
        <dbReference type="Proteomes" id="UP000199377"/>
    </source>
</evidence>
<dbReference type="GO" id="GO:0030246">
    <property type="term" value="F:carbohydrate binding"/>
    <property type="evidence" value="ECO:0007669"/>
    <property type="project" value="InterPro"/>
</dbReference>
<evidence type="ECO:0000256" key="3">
    <source>
        <dbReference type="ARBA" id="ARBA00023125"/>
    </source>
</evidence>
<evidence type="ECO:0000259" key="5">
    <source>
        <dbReference type="Pfam" id="PF04198"/>
    </source>
</evidence>
<evidence type="ECO:0000256" key="2">
    <source>
        <dbReference type="ARBA" id="ARBA00023015"/>
    </source>
</evidence>
<accession>A0A1I3I2M2</accession>
<dbReference type="Pfam" id="PF04198">
    <property type="entry name" value="Sugar-bind"/>
    <property type="match status" value="1"/>
</dbReference>
<dbReference type="InterPro" id="IPR036388">
    <property type="entry name" value="WH-like_DNA-bd_sf"/>
</dbReference>
<evidence type="ECO:0000256" key="4">
    <source>
        <dbReference type="ARBA" id="ARBA00023163"/>
    </source>
</evidence>
<evidence type="ECO:0000256" key="1">
    <source>
        <dbReference type="ARBA" id="ARBA00010466"/>
    </source>
</evidence>
<dbReference type="GO" id="GO:0003700">
    <property type="term" value="F:DNA-binding transcription factor activity"/>
    <property type="evidence" value="ECO:0007669"/>
    <property type="project" value="InterPro"/>
</dbReference>
<evidence type="ECO:0000259" key="6">
    <source>
        <dbReference type="Pfam" id="PF12802"/>
    </source>
</evidence>
<proteinExistence type="inferred from homology"/>
<feature type="domain" description="HTH marR-type" evidence="6">
    <location>
        <begin position="20"/>
        <end position="60"/>
    </location>
</feature>
<dbReference type="GO" id="GO:0003677">
    <property type="term" value="F:DNA binding"/>
    <property type="evidence" value="ECO:0007669"/>
    <property type="project" value="UniProtKB-KW"/>
</dbReference>
<comment type="similarity">
    <text evidence="1">Belongs to the SorC transcriptional regulatory family.</text>
</comment>
<dbReference type="SUPFAM" id="SSF100950">
    <property type="entry name" value="NagB/RpiA/CoA transferase-like"/>
    <property type="match status" value="1"/>
</dbReference>
<sequence length="318" mass="33973">MSGRREEETATPLDQAARAAWLYYVGGATQDQIAAEMGISRQRAQRLVAKAVAEGLIHVRLEHRVSRCMELERALTRKYGLKRARVALSLGKGADPVKAIAPVAAEELERIFATPEPLVVALGTGRTLRAMVEEMRAIDCPQHRIASLNGNMAPDGTASAFDVIMRVADKVRARHYPMPLPLVAATPEERDLFISLPPVVRARALAENADVAFVGVGEMGGEPPLLKDGFLTAEEIGELRAQGAVGEITGWAYDDSGTYLQTGANARIAGVRLERVAEKLIVAIAAGAKKRAAIKAALKGGLVNGLITDEITAEALLS</sequence>